<name>A0AAD8C0P6_BIOPF</name>
<dbReference type="Proteomes" id="UP001233172">
    <property type="component" value="Unassembled WGS sequence"/>
</dbReference>
<evidence type="ECO:0000313" key="1">
    <source>
        <dbReference type="EMBL" id="KAK0064347.1"/>
    </source>
</evidence>
<dbReference type="AlphaFoldDB" id="A0AAD8C0P6"/>
<comment type="caution">
    <text evidence="1">The sequence shown here is derived from an EMBL/GenBank/DDBJ whole genome shotgun (WGS) entry which is preliminary data.</text>
</comment>
<gene>
    <name evidence="1" type="ORF">Bpfe_006006</name>
</gene>
<protein>
    <submittedName>
        <fullName evidence="1">Uncharacterized protein</fullName>
    </submittedName>
</protein>
<sequence length="54" mass="6681">MVSVDLEMKILFQHKDVFLKRIQPHPKLHWCHCLHLNQYLFPLHLRENSHKFFS</sequence>
<proteinExistence type="predicted"/>
<reference evidence="1" key="2">
    <citation type="submission" date="2023-04" db="EMBL/GenBank/DDBJ databases">
        <authorList>
            <person name="Bu L."/>
            <person name="Lu L."/>
            <person name="Laidemitt M.R."/>
            <person name="Zhang S.M."/>
            <person name="Mutuku M."/>
            <person name="Mkoji G."/>
            <person name="Steinauer M."/>
            <person name="Loker E.S."/>
        </authorList>
    </citation>
    <scope>NUCLEOTIDE SEQUENCE</scope>
    <source>
        <strain evidence="1">KasaAsao</strain>
        <tissue evidence="1">Whole Snail</tissue>
    </source>
</reference>
<organism evidence="1 2">
    <name type="scientific">Biomphalaria pfeifferi</name>
    <name type="common">Bloodfluke planorb</name>
    <name type="synonym">Freshwater snail</name>
    <dbReference type="NCBI Taxonomy" id="112525"/>
    <lineage>
        <taxon>Eukaryota</taxon>
        <taxon>Metazoa</taxon>
        <taxon>Spiralia</taxon>
        <taxon>Lophotrochozoa</taxon>
        <taxon>Mollusca</taxon>
        <taxon>Gastropoda</taxon>
        <taxon>Heterobranchia</taxon>
        <taxon>Euthyneura</taxon>
        <taxon>Panpulmonata</taxon>
        <taxon>Hygrophila</taxon>
        <taxon>Lymnaeoidea</taxon>
        <taxon>Planorbidae</taxon>
        <taxon>Biomphalaria</taxon>
    </lineage>
</organism>
<evidence type="ECO:0000313" key="2">
    <source>
        <dbReference type="Proteomes" id="UP001233172"/>
    </source>
</evidence>
<keyword evidence="2" id="KW-1185">Reference proteome</keyword>
<dbReference type="EMBL" id="JASAOG010000017">
    <property type="protein sequence ID" value="KAK0064347.1"/>
    <property type="molecule type" value="Genomic_DNA"/>
</dbReference>
<reference evidence="1" key="1">
    <citation type="journal article" date="2023" name="PLoS Negl. Trop. Dis.">
        <title>A genome sequence for Biomphalaria pfeifferi, the major vector snail for the human-infecting parasite Schistosoma mansoni.</title>
        <authorList>
            <person name="Bu L."/>
            <person name="Lu L."/>
            <person name="Laidemitt M.R."/>
            <person name="Zhang S.M."/>
            <person name="Mutuku M."/>
            <person name="Mkoji G."/>
            <person name="Steinauer M."/>
            <person name="Loker E.S."/>
        </authorList>
    </citation>
    <scope>NUCLEOTIDE SEQUENCE</scope>
    <source>
        <strain evidence="1">KasaAsao</strain>
    </source>
</reference>
<accession>A0AAD8C0P6</accession>